<gene>
    <name evidence="3" type="ORF">CKM354_000899700</name>
</gene>
<feature type="domain" description="Heterokaryon incompatibility" evidence="2">
    <location>
        <begin position="25"/>
        <end position="187"/>
    </location>
</feature>
<reference evidence="3 4" key="1">
    <citation type="submission" date="2021-01" db="EMBL/GenBank/DDBJ databases">
        <title>Cercospora kikuchii MAFF 305040 whole genome shotgun sequence.</title>
        <authorList>
            <person name="Kashiwa T."/>
            <person name="Suzuki T."/>
        </authorList>
    </citation>
    <scope>NUCLEOTIDE SEQUENCE [LARGE SCALE GENOMIC DNA]</scope>
    <source>
        <strain evidence="3 4">MAFF 305040</strain>
    </source>
</reference>
<feature type="transmembrane region" description="Helical" evidence="1">
    <location>
        <begin position="717"/>
        <end position="734"/>
    </location>
</feature>
<keyword evidence="1" id="KW-0472">Membrane</keyword>
<proteinExistence type="predicted"/>
<organism evidence="3 4">
    <name type="scientific">Cercospora kikuchii</name>
    <dbReference type="NCBI Taxonomy" id="84275"/>
    <lineage>
        <taxon>Eukaryota</taxon>
        <taxon>Fungi</taxon>
        <taxon>Dikarya</taxon>
        <taxon>Ascomycota</taxon>
        <taxon>Pezizomycotina</taxon>
        <taxon>Dothideomycetes</taxon>
        <taxon>Dothideomycetidae</taxon>
        <taxon>Mycosphaerellales</taxon>
        <taxon>Mycosphaerellaceae</taxon>
        <taxon>Cercospora</taxon>
    </lineage>
</organism>
<dbReference type="PANTHER" id="PTHR10622">
    <property type="entry name" value="HET DOMAIN-CONTAINING PROTEIN"/>
    <property type="match status" value="1"/>
</dbReference>
<dbReference type="Proteomes" id="UP000825890">
    <property type="component" value="Unassembled WGS sequence"/>
</dbReference>
<protein>
    <recommendedName>
        <fullName evidence="2">Heterokaryon incompatibility domain-containing protein</fullName>
    </recommendedName>
</protein>
<dbReference type="GeneID" id="68294572"/>
<feature type="transmembrane region" description="Helical" evidence="1">
    <location>
        <begin position="618"/>
        <end position="645"/>
    </location>
</feature>
<evidence type="ECO:0000259" key="2">
    <source>
        <dbReference type="Pfam" id="PF06985"/>
    </source>
</evidence>
<evidence type="ECO:0000313" key="4">
    <source>
        <dbReference type="Proteomes" id="UP000825890"/>
    </source>
</evidence>
<dbReference type="InterPro" id="IPR010730">
    <property type="entry name" value="HET"/>
</dbReference>
<dbReference type="Pfam" id="PF06985">
    <property type="entry name" value="HET"/>
    <property type="match status" value="1"/>
</dbReference>
<dbReference type="PANTHER" id="PTHR10622:SF10">
    <property type="entry name" value="HET DOMAIN-CONTAINING PROTEIN"/>
    <property type="match status" value="1"/>
</dbReference>
<accession>A0A9P3CQS3</accession>
<keyword evidence="1" id="KW-1133">Transmembrane helix</keyword>
<sequence length="790" mass="89497">MRLLRADCEGLKLETFNDERKLPKYAILAHVWLPADEEITFQDLQLDVGQLQTRAGWAKLDHTRKQAFRDGYKYCWIDTCCIDKSSSAELAEAINSMYRWYNLAEVCYVYLADMPDALSLAEEVQDSYETAGSEPFSQRQESAQKDPRVSVLLNCSILDETQQEKDQWDWDAYGRCRWFTRGWTLQEMLAPAHVQFYTRSWLHIGSLRELANRVSEITGVHLEALQRRWPPGTYSIAQRMSWASRRETTKLEDQAYSLLGIFDVNLPIIYGEGEKAFARLQMELLRTCSDQTIFSWLTCIPQSAGNICYDDNVVTLWPLDLLAKSPLPFRSCGTFVPTENHTLFSDRGYQLVDKGVRFDLPTRWVETGSNPRRDPQRPAAGTWKDPDFLPEQMLVALDCCCKKDPTQKLTLLVRKVKDTRDTYFALRCSLTSIQQTTWCHTGTCPNTSRNFRVLHTAAQEQRRPPLHPRQQIISFSLTNRTSLKLSGGEPAVLWNSESSSFFLGRAEGAGFPEIPFRGSVILRRPRSGGTVISIVLDISIWKDDDGWWHNLCFHVPAGEKARQLQITPFRNMLVIRANETSPNRLLAFTAAFETKTLAHEELILIGIDAREVSAGSMLWIPLVFACKIVFAFSLLPMAVVVPVAIPAAIRMHAYETGLIPEFVSNTTAGPDDLGFTLSPTERNGLAVGLSATCALSVWLLLDSKLYIGWTPLSWRQPIFWLLRAALFIVSIMLLNEIPFPMSFLSFWVSSATLCPEVDAYIVTGMDEGRGNGLWSSSKHGSARRRILVIS</sequence>
<keyword evidence="4" id="KW-1185">Reference proteome</keyword>
<dbReference type="EMBL" id="BOLY01000006">
    <property type="protein sequence ID" value="GIZ45847.1"/>
    <property type="molecule type" value="Genomic_DNA"/>
</dbReference>
<keyword evidence="1" id="KW-0812">Transmembrane</keyword>
<dbReference type="RefSeq" id="XP_044660334.1">
    <property type="nucleotide sequence ID" value="XM_044804399.1"/>
</dbReference>
<comment type="caution">
    <text evidence="3">The sequence shown here is derived from an EMBL/GenBank/DDBJ whole genome shotgun (WGS) entry which is preliminary data.</text>
</comment>
<dbReference type="OrthoDB" id="674604at2759"/>
<evidence type="ECO:0000313" key="3">
    <source>
        <dbReference type="EMBL" id="GIZ45847.1"/>
    </source>
</evidence>
<dbReference type="AlphaFoldDB" id="A0A9P3CQS3"/>
<name>A0A9P3CQS3_9PEZI</name>
<evidence type="ECO:0000256" key="1">
    <source>
        <dbReference type="SAM" id="Phobius"/>
    </source>
</evidence>